<evidence type="ECO:0008006" key="3">
    <source>
        <dbReference type="Google" id="ProtNLM"/>
    </source>
</evidence>
<evidence type="ECO:0000313" key="2">
    <source>
        <dbReference type="Proteomes" id="UP000321424"/>
    </source>
</evidence>
<dbReference type="OrthoDB" id="2596042at2"/>
<dbReference type="EMBL" id="BJXA01000016">
    <property type="protein sequence ID" value="GEM38515.1"/>
    <property type="molecule type" value="Genomic_DNA"/>
</dbReference>
<comment type="caution">
    <text evidence="1">The sequence shown here is derived from an EMBL/GenBank/DDBJ whole genome shotgun (WGS) entry which is preliminary data.</text>
</comment>
<evidence type="ECO:0000313" key="1">
    <source>
        <dbReference type="EMBL" id="GEM38515.1"/>
    </source>
</evidence>
<reference evidence="1 2" key="1">
    <citation type="submission" date="2019-07" db="EMBL/GenBank/DDBJ databases">
        <title>Whole genome shotgun sequence of Nocardia ninae NBRC 108245.</title>
        <authorList>
            <person name="Hosoyama A."/>
            <person name="Uohara A."/>
            <person name="Ohji S."/>
            <person name="Ichikawa N."/>
        </authorList>
    </citation>
    <scope>NUCLEOTIDE SEQUENCE [LARGE SCALE GENOMIC DNA]</scope>
    <source>
        <strain evidence="1 2">NBRC 108245</strain>
    </source>
</reference>
<dbReference type="AlphaFoldDB" id="A0A511MCW5"/>
<keyword evidence="2" id="KW-1185">Reference proteome</keyword>
<dbReference type="SUPFAM" id="SSF51182">
    <property type="entry name" value="RmlC-like cupins"/>
    <property type="match status" value="1"/>
</dbReference>
<accession>A0A511MCW5</accession>
<sequence length="237" mass="26972">MTKSRALDSELHWIDHLPPLDWSDLRSGHRQARLVLSRLAEDKDLLTRLVHEIEFDHERLSKSEVHPLINRLILYQDDSRAFQIRLHMSPGSRELVPHDHKYSFTAYVLRGAYLHVWRRRVDRREGEFTGADILPGIVTIERPGTCYTFGHPLIHQTIMVPGTVTLFMRGPRVKGRSHAALDMLPQAEQWPPPAEAGKPTHANGQRPVTMAEYQAMRARLVAEGLIDDISAAHGATP</sequence>
<name>A0A511MCW5_9NOCA</name>
<protein>
    <recommendedName>
        <fullName evidence="3">Cysteine dioxygenase</fullName>
    </recommendedName>
</protein>
<gene>
    <name evidence="1" type="ORF">NN4_30340</name>
</gene>
<dbReference type="Proteomes" id="UP000321424">
    <property type="component" value="Unassembled WGS sequence"/>
</dbReference>
<proteinExistence type="predicted"/>
<organism evidence="1 2">
    <name type="scientific">Nocardia ninae NBRC 108245</name>
    <dbReference type="NCBI Taxonomy" id="1210091"/>
    <lineage>
        <taxon>Bacteria</taxon>
        <taxon>Bacillati</taxon>
        <taxon>Actinomycetota</taxon>
        <taxon>Actinomycetes</taxon>
        <taxon>Mycobacteriales</taxon>
        <taxon>Nocardiaceae</taxon>
        <taxon>Nocardia</taxon>
    </lineage>
</organism>
<dbReference type="InterPro" id="IPR011051">
    <property type="entry name" value="RmlC_Cupin_sf"/>
</dbReference>